<sequence length="68" mass="7528">FGKFVTGLMGDVAQSFGFTNDGSKMVDKQGVFHLDTCFTAGSKVTKLKTKILKYTEILMYQTLRMGPV</sequence>
<accession>M3ITK0</accession>
<comment type="caution">
    <text evidence="1">The sequence shown here is derived from an EMBL/GenBank/DDBJ whole genome shotgun (WGS) entry which is preliminary data.</text>
</comment>
<dbReference type="Proteomes" id="UP000011778">
    <property type="component" value="Unassembled WGS sequence"/>
</dbReference>
<dbReference type="EMBL" id="AFMD02000060">
    <property type="protein sequence ID" value="EMG23842.1"/>
    <property type="molecule type" value="Genomic_DNA"/>
</dbReference>
<proteinExistence type="predicted"/>
<protein>
    <submittedName>
        <fullName evidence="1">Uncharacterized protein</fullName>
    </submittedName>
</protein>
<organism evidence="1 2">
    <name type="scientific">Leptospira interrogans serovar Copenhageni str. LT2050</name>
    <dbReference type="NCBI Taxonomy" id="1001598"/>
    <lineage>
        <taxon>Bacteria</taxon>
        <taxon>Pseudomonadati</taxon>
        <taxon>Spirochaetota</taxon>
        <taxon>Spirochaetia</taxon>
        <taxon>Leptospirales</taxon>
        <taxon>Leptospiraceae</taxon>
        <taxon>Leptospira</taxon>
    </lineage>
</organism>
<reference evidence="1 2" key="1">
    <citation type="submission" date="2013-02" db="EMBL/GenBank/DDBJ databases">
        <authorList>
            <person name="Harkins D.M."/>
            <person name="Durkin A.S."/>
            <person name="Brinkac L.M."/>
            <person name="Haft D.H."/>
            <person name="Selengut J.D."/>
            <person name="Sanka R."/>
            <person name="DePew J."/>
            <person name="Purushe J."/>
            <person name="Tulsiani S.M."/>
            <person name="Graham G.C."/>
            <person name="Burns M.-A."/>
            <person name="Dohnt M.F."/>
            <person name="Smythe L.D."/>
            <person name="McKay D.B."/>
            <person name="Craig S.B."/>
            <person name="Vinetz J.M."/>
            <person name="Sutton G.G."/>
            <person name="Nierman W.C."/>
            <person name="Fouts D.E."/>
        </authorList>
    </citation>
    <scope>NUCLEOTIDE SEQUENCE [LARGE SCALE GENOMIC DNA]</scope>
    <source>
        <strain evidence="1 2">LT2050</strain>
    </source>
</reference>
<evidence type="ECO:0000313" key="2">
    <source>
        <dbReference type="Proteomes" id="UP000011778"/>
    </source>
</evidence>
<feature type="non-terminal residue" evidence="1">
    <location>
        <position position="1"/>
    </location>
</feature>
<gene>
    <name evidence="1" type="ORF">LEP1GSC150_1748</name>
</gene>
<evidence type="ECO:0000313" key="1">
    <source>
        <dbReference type="EMBL" id="EMG23842.1"/>
    </source>
</evidence>
<name>M3ITK0_LEPIT</name>
<dbReference type="AlphaFoldDB" id="M3ITK0"/>